<dbReference type="RefSeq" id="WP_191180264.1">
    <property type="nucleotide sequence ID" value="NZ_JACXXP010000020.1"/>
</dbReference>
<reference evidence="4" key="2">
    <citation type="submission" date="2023-07" db="EMBL/GenBank/DDBJ databases">
        <title>Description of novel Chryseobacterium sp. strain C-2.</title>
        <authorList>
            <person name="Saticioglu I.B."/>
        </authorList>
    </citation>
    <scope>NUCLEOTIDE SEQUENCE [LARGE SCALE GENOMIC DNA]</scope>
    <source>
        <strain evidence="4">C-2</strain>
    </source>
</reference>
<reference evidence="3" key="1">
    <citation type="submission" date="2021-11" db="EMBL/GenBank/DDBJ databases">
        <title>Description of novel Chryseobacterium species.</title>
        <authorList>
            <person name="Saticioglu I.B."/>
            <person name="Ay H."/>
            <person name="Altun S."/>
            <person name="Duman M."/>
        </authorList>
    </citation>
    <scope>NUCLEOTIDE SEQUENCE</scope>
    <source>
        <strain evidence="3">C-39</strain>
    </source>
</reference>
<evidence type="ECO:0000313" key="5">
    <source>
        <dbReference type="Proteomes" id="UP001107960"/>
    </source>
</evidence>
<evidence type="ECO:0000256" key="1">
    <source>
        <dbReference type="SAM" id="Phobius"/>
    </source>
</evidence>
<name>A0A9Q3YUF5_9FLAO</name>
<reference evidence="2" key="3">
    <citation type="submission" date="2024-05" db="EMBL/GenBank/DDBJ databases">
        <title>Description of novel Chryseobacterium sp. strain C-2.</title>
        <authorList>
            <person name="Saticioglu I.B."/>
        </authorList>
    </citation>
    <scope>NUCLEOTIDE SEQUENCE</scope>
    <source>
        <strain evidence="2">C-2</strain>
    </source>
</reference>
<protein>
    <submittedName>
        <fullName evidence="3">Uncharacterized protein</fullName>
    </submittedName>
</protein>
<keyword evidence="1" id="KW-0472">Membrane</keyword>
<proteinExistence type="predicted"/>
<accession>A0A9Q3YUF5</accession>
<evidence type="ECO:0000313" key="4">
    <source>
        <dbReference type="Proteomes" id="UP000603715"/>
    </source>
</evidence>
<dbReference type="EMBL" id="JACXXP010000020">
    <property type="protein sequence ID" value="MBD3905833.1"/>
    <property type="molecule type" value="Genomic_DNA"/>
</dbReference>
<keyword evidence="1" id="KW-1133">Transmembrane helix</keyword>
<dbReference type="Proteomes" id="UP000603715">
    <property type="component" value="Unassembled WGS sequence"/>
</dbReference>
<organism evidence="3 5">
    <name type="scientific">Chryseobacterium muglaense</name>
    <dbReference type="NCBI Taxonomy" id="2893752"/>
    <lineage>
        <taxon>Bacteria</taxon>
        <taxon>Pseudomonadati</taxon>
        <taxon>Bacteroidota</taxon>
        <taxon>Flavobacteriia</taxon>
        <taxon>Flavobacteriales</taxon>
        <taxon>Weeksellaceae</taxon>
        <taxon>Chryseobacterium group</taxon>
        <taxon>Chryseobacterium</taxon>
    </lineage>
</organism>
<gene>
    <name evidence="2" type="ORF">IEW27_14700</name>
    <name evidence="3" type="ORF">LNP80_16245</name>
</gene>
<dbReference type="EMBL" id="JAJJML010000001">
    <property type="protein sequence ID" value="MCC9035782.1"/>
    <property type="molecule type" value="Genomic_DNA"/>
</dbReference>
<keyword evidence="1" id="KW-0812">Transmembrane</keyword>
<feature type="transmembrane region" description="Helical" evidence="1">
    <location>
        <begin position="7"/>
        <end position="34"/>
    </location>
</feature>
<evidence type="ECO:0000313" key="2">
    <source>
        <dbReference type="EMBL" id="MBD3905833.1"/>
    </source>
</evidence>
<dbReference type="Proteomes" id="UP001107960">
    <property type="component" value="Unassembled WGS sequence"/>
</dbReference>
<keyword evidence="4" id="KW-1185">Reference proteome</keyword>
<evidence type="ECO:0000313" key="3">
    <source>
        <dbReference type="EMBL" id="MCC9035782.1"/>
    </source>
</evidence>
<dbReference type="AlphaFoldDB" id="A0A9Q3YUF5"/>
<comment type="caution">
    <text evidence="3">The sequence shown here is derived from an EMBL/GenBank/DDBJ whole genome shotgun (WGS) entry which is preliminary data.</text>
</comment>
<sequence>MEKLLKYLLVILGITGGICLIYFFAMTLMIGYAFGSFDKIYSTSELKEEYFSKEIEIKELVSYYNKIKPKNYSIDIEFKDDETLDRLQITTNKDSTYNVTYQGWDFRVADLQNDSLKNILNWEVDVVKELKVKLDKANCISVEDGEPIKIGFKRSGLGMYSFNIFQKTQTDRGEYNNKCEYILVNRNLMLEYGGGAIGPQCFPDKN</sequence>